<accession>A0A183PBT8</accession>
<sequence length="97" mass="10995">MADEVISYESVSVSCGVNVPSGKDWITMISEALDLPKREIIRLDVNPMNYRSFTRNFEDCFDESVGFRCSLNYLIQYCDGGAKTTIVHYESLEPEQG</sequence>
<dbReference type="Proteomes" id="UP000269396">
    <property type="component" value="Unassembled WGS sequence"/>
</dbReference>
<evidence type="ECO:0000313" key="1">
    <source>
        <dbReference type="EMBL" id="VDP59333.1"/>
    </source>
</evidence>
<evidence type="ECO:0000313" key="2">
    <source>
        <dbReference type="Proteomes" id="UP000269396"/>
    </source>
</evidence>
<gene>
    <name evidence="1" type="ORF">SMTD_LOCUS11824</name>
</gene>
<dbReference type="EMBL" id="UZAL01031840">
    <property type="protein sequence ID" value="VDP59333.1"/>
    <property type="molecule type" value="Genomic_DNA"/>
</dbReference>
<name>A0A183PBT8_9TREM</name>
<protein>
    <submittedName>
        <fullName evidence="1">Uncharacterized protein</fullName>
    </submittedName>
</protein>
<organism evidence="1 2">
    <name type="scientific">Schistosoma mattheei</name>
    <dbReference type="NCBI Taxonomy" id="31246"/>
    <lineage>
        <taxon>Eukaryota</taxon>
        <taxon>Metazoa</taxon>
        <taxon>Spiralia</taxon>
        <taxon>Lophotrochozoa</taxon>
        <taxon>Platyhelminthes</taxon>
        <taxon>Trematoda</taxon>
        <taxon>Digenea</taxon>
        <taxon>Strigeidida</taxon>
        <taxon>Schistosomatoidea</taxon>
        <taxon>Schistosomatidae</taxon>
        <taxon>Schistosoma</taxon>
    </lineage>
</organism>
<keyword evidence="2" id="KW-1185">Reference proteome</keyword>
<dbReference type="AlphaFoldDB" id="A0A183PBT8"/>
<proteinExistence type="predicted"/>
<reference evidence="1 2" key="1">
    <citation type="submission" date="2018-11" db="EMBL/GenBank/DDBJ databases">
        <authorList>
            <consortium name="Pathogen Informatics"/>
        </authorList>
    </citation>
    <scope>NUCLEOTIDE SEQUENCE [LARGE SCALE GENOMIC DNA]</scope>
    <source>
        <strain>Denwood</strain>
        <strain evidence="2">Zambia</strain>
    </source>
</reference>